<dbReference type="InterPro" id="IPR036318">
    <property type="entry name" value="FAD-bd_PCMH-like_sf"/>
</dbReference>
<dbReference type="EMBL" id="JAUSUG010000001">
    <property type="protein sequence ID" value="MDQ0252926.1"/>
    <property type="molecule type" value="Genomic_DNA"/>
</dbReference>
<dbReference type="Proteomes" id="UP001230005">
    <property type="component" value="Unassembled WGS sequence"/>
</dbReference>
<name>A0ABT9ZQB9_9BACI</name>
<gene>
    <name evidence="9" type="ORF">J2S74_000298</name>
</gene>
<evidence type="ECO:0000259" key="8">
    <source>
        <dbReference type="PROSITE" id="PS51387"/>
    </source>
</evidence>
<dbReference type="RefSeq" id="WP_307320905.1">
    <property type="nucleotide sequence ID" value="NZ_JAUSUG010000001.1"/>
</dbReference>
<feature type="domain" description="FAD-binding PCMH-type" evidence="8">
    <location>
        <begin position="32"/>
        <end position="211"/>
    </location>
</feature>
<evidence type="ECO:0000313" key="10">
    <source>
        <dbReference type="Proteomes" id="UP001230005"/>
    </source>
</evidence>
<dbReference type="SUPFAM" id="SSF55103">
    <property type="entry name" value="FAD-linked oxidases, C-terminal domain"/>
    <property type="match status" value="1"/>
</dbReference>
<accession>A0ABT9ZQB9</accession>
<dbReference type="PANTHER" id="PTHR11748:SF111">
    <property type="entry name" value="D-LACTATE DEHYDROGENASE, MITOCHONDRIAL-RELATED"/>
    <property type="match status" value="1"/>
</dbReference>
<dbReference type="EC" id="1.1.2.4" evidence="7"/>
<evidence type="ECO:0000256" key="5">
    <source>
        <dbReference type="ARBA" id="ARBA00022946"/>
    </source>
</evidence>
<dbReference type="Gene3D" id="3.30.70.2740">
    <property type="match status" value="1"/>
</dbReference>
<evidence type="ECO:0000256" key="7">
    <source>
        <dbReference type="ARBA" id="ARBA00038897"/>
    </source>
</evidence>
<dbReference type="Pfam" id="PF02913">
    <property type="entry name" value="FAD-oxidase_C"/>
    <property type="match status" value="1"/>
</dbReference>
<evidence type="ECO:0000256" key="3">
    <source>
        <dbReference type="ARBA" id="ARBA00022630"/>
    </source>
</evidence>
<dbReference type="GO" id="GO:0004458">
    <property type="term" value="F:D-lactate dehydrogenase (cytochrome) activity"/>
    <property type="evidence" value="ECO:0007669"/>
    <property type="project" value="UniProtKB-EC"/>
</dbReference>
<dbReference type="Gene3D" id="1.10.45.10">
    <property type="entry name" value="Vanillyl-alcohol Oxidase, Chain A, domain 4"/>
    <property type="match status" value="1"/>
</dbReference>
<dbReference type="Pfam" id="PF01565">
    <property type="entry name" value="FAD_binding_4"/>
    <property type="match status" value="1"/>
</dbReference>
<keyword evidence="3" id="KW-0285">Flavoprotein</keyword>
<dbReference type="InterPro" id="IPR016164">
    <property type="entry name" value="FAD-linked_Oxase-like_C"/>
</dbReference>
<keyword evidence="5" id="KW-0809">Transit peptide</keyword>
<organism evidence="9 10">
    <name type="scientific">Evansella vedderi</name>
    <dbReference type="NCBI Taxonomy" id="38282"/>
    <lineage>
        <taxon>Bacteria</taxon>
        <taxon>Bacillati</taxon>
        <taxon>Bacillota</taxon>
        <taxon>Bacilli</taxon>
        <taxon>Bacillales</taxon>
        <taxon>Bacillaceae</taxon>
        <taxon>Evansella</taxon>
    </lineage>
</organism>
<comment type="similarity">
    <text evidence="2">Belongs to the FAD-binding oxidoreductase/transferase type 4 family.</text>
</comment>
<comment type="caution">
    <text evidence="9">The sequence shown here is derived from an EMBL/GenBank/DDBJ whole genome shotgun (WGS) entry which is preliminary data.</text>
</comment>
<dbReference type="InterPro" id="IPR004113">
    <property type="entry name" value="FAD-bd_oxidored_4_C"/>
</dbReference>
<reference evidence="9 10" key="1">
    <citation type="submission" date="2023-07" db="EMBL/GenBank/DDBJ databases">
        <title>Genomic Encyclopedia of Type Strains, Phase IV (KMG-IV): sequencing the most valuable type-strain genomes for metagenomic binning, comparative biology and taxonomic classification.</title>
        <authorList>
            <person name="Goeker M."/>
        </authorList>
    </citation>
    <scope>NUCLEOTIDE SEQUENCE [LARGE SCALE GENOMIC DNA]</scope>
    <source>
        <strain evidence="9 10">DSM 9768</strain>
    </source>
</reference>
<evidence type="ECO:0000256" key="4">
    <source>
        <dbReference type="ARBA" id="ARBA00022827"/>
    </source>
</evidence>
<protein>
    <recommendedName>
        <fullName evidence="7">D-lactate dehydrogenase (cytochrome)</fullName>
        <ecNumber evidence="7">1.1.2.4</ecNumber>
    </recommendedName>
</protein>
<dbReference type="InterPro" id="IPR016171">
    <property type="entry name" value="Vanillyl_alc_oxidase_C-sub2"/>
</dbReference>
<evidence type="ECO:0000313" key="9">
    <source>
        <dbReference type="EMBL" id="MDQ0252926.1"/>
    </source>
</evidence>
<keyword evidence="6 9" id="KW-0560">Oxidoreductase</keyword>
<evidence type="ECO:0000256" key="1">
    <source>
        <dbReference type="ARBA" id="ARBA00001974"/>
    </source>
</evidence>
<dbReference type="Gene3D" id="3.30.465.10">
    <property type="match status" value="1"/>
</dbReference>
<evidence type="ECO:0000256" key="6">
    <source>
        <dbReference type="ARBA" id="ARBA00023002"/>
    </source>
</evidence>
<dbReference type="PROSITE" id="PS51387">
    <property type="entry name" value="FAD_PCMH"/>
    <property type="match status" value="1"/>
</dbReference>
<comment type="cofactor">
    <cofactor evidence="1">
        <name>FAD</name>
        <dbReference type="ChEBI" id="CHEBI:57692"/>
    </cofactor>
</comment>
<keyword evidence="4" id="KW-0274">FAD</keyword>
<sequence>MNLANKLKEIIPSDRVSTNETILLNHSRDDSFHPARFTDVVIFPEEKEDIIEIIKFANINNIAVTPFGIGSGLEGSAIPVNGGISLDLKKMNKILEINPEDFLVQVQPGVTRVQLNKELGKYGLFFSVDPGADATLGGMASTNASGTTTVRYGMMKDNVRDLEVVLADGRVIRTGGNAKKSSSGYNLTELFVGSEGTLGIFTELTLQVYGIPEVITAARAVFPTTNEAIHAAQSLLTVGVPIARLEFVEGKTLKYLNHVGNTNYIEDTSLFIEFHGSKGSVIADVELTKKLFNQNGCYQLHFETNSSGRNRLWEARHNSLYALIHQNPGKQVMNTDVCVPLSKLAEVVEFTRKCKEESGLQGDIIGHIGDGNLHAGILIDTKPSFDMEKANQFNEAIVKFALLCSGTCTGEHGVGLGKKKYQSLQHGVALDVMKSIKNVLDPNNILNPGKIFDTTEILEEKTKNVLDQCPAGAEAE</sequence>
<keyword evidence="10" id="KW-1185">Reference proteome</keyword>
<dbReference type="InterPro" id="IPR016169">
    <property type="entry name" value="FAD-bd_PCMH_sub2"/>
</dbReference>
<dbReference type="PANTHER" id="PTHR11748">
    <property type="entry name" value="D-LACTATE DEHYDROGENASE"/>
    <property type="match status" value="1"/>
</dbReference>
<proteinExistence type="inferred from homology"/>
<dbReference type="InterPro" id="IPR006094">
    <property type="entry name" value="Oxid_FAD_bind_N"/>
</dbReference>
<evidence type="ECO:0000256" key="2">
    <source>
        <dbReference type="ARBA" id="ARBA00008000"/>
    </source>
</evidence>
<dbReference type="InterPro" id="IPR016166">
    <property type="entry name" value="FAD-bd_PCMH"/>
</dbReference>
<dbReference type="SUPFAM" id="SSF56176">
    <property type="entry name" value="FAD-binding/transporter-associated domain-like"/>
    <property type="match status" value="1"/>
</dbReference>